<dbReference type="InterPro" id="IPR005135">
    <property type="entry name" value="Endo/exonuclease/phosphatase"/>
</dbReference>
<dbReference type="CDD" id="cd01650">
    <property type="entry name" value="RT_nLTR_like"/>
    <property type="match status" value="1"/>
</dbReference>
<dbReference type="Gene3D" id="3.60.10.10">
    <property type="entry name" value="Endonuclease/exonuclease/phosphatase"/>
    <property type="match status" value="1"/>
</dbReference>
<dbReference type="InterPro" id="IPR043502">
    <property type="entry name" value="DNA/RNA_pol_sf"/>
</dbReference>
<proteinExistence type="predicted"/>
<sequence length="955" mass="108951">MGKGNSNCPLANVSCRGRSSNLRCMLANARSLSGKIGELQAIACIENYDLIGITETWWDEKCDWAVNLNGYTLFRRDRGIKKGGGVCLYVKSDLKPCNKDITNENVESLWVEISVGLKVTKKMIIGVCYKPPRIDEGDEAQLLLQMEEASKLGQVVIMGDFNYPDIDWSNGVAKSEKASRFVNMLNDNFLFQVVQEPTRNESILDLVISNNTELISNICVGEHLGNSDHNMVSFEIMLQRQLYKGVTKTLNFRRADFASLRASLQCVNWERLFMGLDTEGKWNIFKTLLCRYTQQYIPLVSKERHRKAKPLWLNKRVKVEVGNKKRAFKAFKLAGTAETFIRYKEANKACKKAIRQAKIEMERDIAARSKKNPKLFFNYVNSKKMKQEGVGTLLSRGGMLVDENGEKAEILNSYFSSVYTSEEPDNEGFPFNIPSASNLATGAWVTQEEIQKRLEHVKVNKGPGPDGIHPRVLNELSAVIAKPLHIIFQDSLRFGMVPRDWRIANVVPLFKKGSRSQPENYRPVSLTSVVGKLLEGVIRDRIVEYIAVHNTISLCQHGFMRNRSCQTNLVAFYEEVSRNLDAGMAVDVIYLDFAKAFDTVPHRRLMIKLRNIGLEHNICNWIENWLKDRVQRVVVNGTFSNWASVVSGVPQGSVLGPLLFNLFINDLEVGIESTVSIFADDTKLCKTISSMQDAAALQSDLTKLENWAANWKMRFNVDKCKVMHFGRNNINANYLLNGSVLGASLMEKDLGVFVDHKLSNSRQCHSVATTANKVLSCIKKGIDSRDENIFLPLYRSLVRPHLEYAVQFWAPVLKKDINELERVQRRATKLVKGMEDLSYEVRLSRLGLFSLEKRRLRGDMITLYKYIRGDYRQLGDVLFSHKNNQRTRGHPYRLEEQSFHLKQRRWFFTVRAVRLWNALPSDVVMADSVNAFKRGLDEFLNKQNIQGYCDTNIYS</sequence>
<dbReference type="Ensembl" id="ENSXETT00000108149">
    <property type="protein sequence ID" value="ENSXETP00000117025"/>
    <property type="gene ID" value="ENSXETG00000043201"/>
</dbReference>
<evidence type="ECO:0000259" key="1">
    <source>
        <dbReference type="PROSITE" id="PS50878"/>
    </source>
</evidence>
<name>A0A803K9V3_XENTR</name>
<dbReference type="PANTHER" id="PTHR33395">
    <property type="entry name" value="TRANSCRIPTASE, PUTATIVE-RELATED-RELATED"/>
    <property type="match status" value="1"/>
</dbReference>
<dbReference type="SUPFAM" id="SSF56672">
    <property type="entry name" value="DNA/RNA polymerases"/>
    <property type="match status" value="1"/>
</dbReference>
<organism evidence="2">
    <name type="scientific">Xenopus tropicalis</name>
    <name type="common">Western clawed frog</name>
    <name type="synonym">Silurana tropicalis</name>
    <dbReference type="NCBI Taxonomy" id="8364"/>
    <lineage>
        <taxon>Eukaryota</taxon>
        <taxon>Metazoa</taxon>
        <taxon>Chordata</taxon>
        <taxon>Craniata</taxon>
        <taxon>Vertebrata</taxon>
        <taxon>Euteleostomi</taxon>
        <taxon>Amphibia</taxon>
        <taxon>Batrachia</taxon>
        <taxon>Anura</taxon>
        <taxon>Pipoidea</taxon>
        <taxon>Pipidae</taxon>
        <taxon>Xenopodinae</taxon>
        <taxon>Xenopus</taxon>
        <taxon>Silurana</taxon>
    </lineage>
</organism>
<dbReference type="InterPro" id="IPR000477">
    <property type="entry name" value="RT_dom"/>
</dbReference>
<dbReference type="InterPro" id="IPR036691">
    <property type="entry name" value="Endo/exonu/phosph_ase_sf"/>
</dbReference>
<accession>A0A803K9V3</accession>
<dbReference type="PROSITE" id="PS50878">
    <property type="entry name" value="RT_POL"/>
    <property type="match status" value="1"/>
</dbReference>
<reference evidence="2" key="1">
    <citation type="journal article" date="2010" name="Science">
        <title>The genome of the Western clawed frog Xenopus tropicalis.</title>
        <authorList>
            <person name="Hellsten U."/>
            <person name="Harland R.M."/>
            <person name="Gilchrist M.J."/>
            <person name="Hendrix D."/>
            <person name="Jurka J."/>
            <person name="Kapitonov V."/>
            <person name="Ovcharenko I."/>
            <person name="Putnam N.H."/>
            <person name="Shu S."/>
            <person name="Taher L."/>
            <person name="Blitz I.L."/>
            <person name="Blumberg B."/>
            <person name="Dichmann D.S."/>
            <person name="Dubchak I."/>
            <person name="Amaya E."/>
            <person name="Detter J.C."/>
            <person name="Fletcher R."/>
            <person name="Gerhard D.S."/>
            <person name="Goodstein D."/>
            <person name="Graves T."/>
            <person name="Grigoriev I.V."/>
            <person name="Grimwood J."/>
            <person name="Kawashima T."/>
            <person name="Lindquist E."/>
            <person name="Lucas S.M."/>
            <person name="Mead P.E."/>
            <person name="Mitros T."/>
            <person name="Ogino H."/>
            <person name="Ohta Y."/>
            <person name="Poliakov A.V."/>
            <person name="Pollet N."/>
            <person name="Robert J."/>
            <person name="Salamov A."/>
            <person name="Sater A.K."/>
            <person name="Schmutz J."/>
            <person name="Terry A."/>
            <person name="Vize P.D."/>
            <person name="Warren W.C."/>
            <person name="Wells D."/>
            <person name="Wills A."/>
            <person name="Wilson R.K."/>
            <person name="Zimmerman L.B."/>
            <person name="Zorn A.M."/>
            <person name="Grainger R."/>
            <person name="Grammer T."/>
            <person name="Khokha M.K."/>
            <person name="Richardson P.M."/>
            <person name="Rokhsar D.S."/>
        </authorList>
    </citation>
    <scope>NUCLEOTIDE SEQUENCE [LARGE SCALE GENOMIC DNA]</scope>
    <source>
        <strain evidence="2">Nigerian</strain>
    </source>
</reference>
<dbReference type="AlphaFoldDB" id="A0A803K9V3"/>
<dbReference type="GeneTree" id="ENSGT01150000286902"/>
<dbReference type="GO" id="GO:0003824">
    <property type="term" value="F:catalytic activity"/>
    <property type="evidence" value="ECO:0007669"/>
    <property type="project" value="InterPro"/>
</dbReference>
<protein>
    <recommendedName>
        <fullName evidence="1">Reverse transcriptase domain-containing protein</fullName>
    </recommendedName>
</protein>
<dbReference type="SUPFAM" id="SSF56219">
    <property type="entry name" value="DNase I-like"/>
    <property type="match status" value="1"/>
</dbReference>
<evidence type="ECO:0000313" key="2">
    <source>
        <dbReference type="Ensembl" id="ENSXETP00000117025"/>
    </source>
</evidence>
<dbReference type="Pfam" id="PF14529">
    <property type="entry name" value="Exo_endo_phos_2"/>
    <property type="match status" value="1"/>
</dbReference>
<reference evidence="2" key="2">
    <citation type="submission" date="2021-03" db="UniProtKB">
        <authorList>
            <consortium name="Ensembl"/>
        </authorList>
    </citation>
    <scope>IDENTIFICATION</scope>
</reference>
<dbReference type="Pfam" id="PF00078">
    <property type="entry name" value="RVT_1"/>
    <property type="match status" value="1"/>
</dbReference>
<dbReference type="PANTHER" id="PTHR33395:SF22">
    <property type="entry name" value="REVERSE TRANSCRIPTASE DOMAIN-CONTAINING PROTEIN"/>
    <property type="match status" value="1"/>
</dbReference>
<dbReference type="InParanoid" id="A0A803K9V3"/>
<feature type="domain" description="Reverse transcriptase" evidence="1">
    <location>
        <begin position="490"/>
        <end position="741"/>
    </location>
</feature>